<organism evidence="10 11">
    <name type="scientific">Cocos nucifera</name>
    <name type="common">Coconut palm</name>
    <dbReference type="NCBI Taxonomy" id="13894"/>
    <lineage>
        <taxon>Eukaryota</taxon>
        <taxon>Viridiplantae</taxon>
        <taxon>Streptophyta</taxon>
        <taxon>Embryophyta</taxon>
        <taxon>Tracheophyta</taxon>
        <taxon>Spermatophyta</taxon>
        <taxon>Magnoliopsida</taxon>
        <taxon>Liliopsida</taxon>
        <taxon>Arecaceae</taxon>
        <taxon>Arecoideae</taxon>
        <taxon>Cocoseae</taxon>
        <taxon>Attaleinae</taxon>
        <taxon>Cocos</taxon>
    </lineage>
</organism>
<reference evidence="10" key="1">
    <citation type="journal article" date="2017" name="Gigascience">
        <title>The genome draft of coconut (Cocos nucifera).</title>
        <authorList>
            <person name="Xiao Y."/>
            <person name="Xu P."/>
            <person name="Fan H."/>
            <person name="Baudouin L."/>
            <person name="Xia W."/>
            <person name="Bocs S."/>
            <person name="Xu J."/>
            <person name="Li Q."/>
            <person name="Guo A."/>
            <person name="Zhou L."/>
            <person name="Li J."/>
            <person name="Wu Y."/>
            <person name="Ma Z."/>
            <person name="Armero A."/>
            <person name="Issali A.E."/>
            <person name="Liu N."/>
            <person name="Peng M."/>
            <person name="Yang Y."/>
        </authorList>
    </citation>
    <scope>NUCLEOTIDE SEQUENCE</scope>
    <source>
        <tissue evidence="10">Spear leaf of Hainan Tall coconut</tissue>
    </source>
</reference>
<feature type="transmembrane region" description="Helical" evidence="8">
    <location>
        <begin position="216"/>
        <end position="240"/>
    </location>
</feature>
<evidence type="ECO:0000256" key="5">
    <source>
        <dbReference type="ARBA" id="ARBA00022490"/>
    </source>
</evidence>
<comment type="similarity">
    <text evidence="3">Belongs to the CSN3 family.</text>
</comment>
<keyword evidence="5" id="KW-0963">Cytoplasm</keyword>
<evidence type="ECO:0000256" key="8">
    <source>
        <dbReference type="SAM" id="Phobius"/>
    </source>
</evidence>
<dbReference type="GO" id="GO:0006511">
    <property type="term" value="P:ubiquitin-dependent protein catabolic process"/>
    <property type="evidence" value="ECO:0007669"/>
    <property type="project" value="TreeGrafter"/>
</dbReference>
<dbReference type="SUPFAM" id="SSF46785">
    <property type="entry name" value="Winged helix' DNA-binding domain"/>
    <property type="match status" value="1"/>
</dbReference>
<dbReference type="Pfam" id="PF22788">
    <property type="entry name" value="COP9_hel_rpt"/>
    <property type="match status" value="2"/>
</dbReference>
<reference evidence="10" key="2">
    <citation type="submission" date="2019-07" db="EMBL/GenBank/DDBJ databases">
        <authorList>
            <person name="Yang Y."/>
            <person name="Bocs S."/>
            <person name="Baudouin L."/>
        </authorList>
    </citation>
    <scope>NUCLEOTIDE SEQUENCE</scope>
    <source>
        <tissue evidence="10">Spear leaf of Hainan Tall coconut</tissue>
    </source>
</reference>
<gene>
    <name evidence="10" type="ORF">COCNU_07G013400</name>
</gene>
<dbReference type="GO" id="GO:0008180">
    <property type="term" value="C:COP9 signalosome"/>
    <property type="evidence" value="ECO:0007669"/>
    <property type="project" value="UniProtKB-KW"/>
</dbReference>
<keyword evidence="6" id="KW-0736">Signalosome</keyword>
<dbReference type="Gene3D" id="1.25.40.570">
    <property type="match status" value="1"/>
</dbReference>
<evidence type="ECO:0000259" key="9">
    <source>
        <dbReference type="PROSITE" id="PS50250"/>
    </source>
</evidence>
<dbReference type="OrthoDB" id="29061at2759"/>
<evidence type="ECO:0000256" key="1">
    <source>
        <dbReference type="ARBA" id="ARBA00004123"/>
    </source>
</evidence>
<dbReference type="FunFam" id="1.10.10.10:FF:000354">
    <property type="entry name" value="COP9 signalosome complex subunit 3"/>
    <property type="match status" value="1"/>
</dbReference>
<evidence type="ECO:0000256" key="7">
    <source>
        <dbReference type="ARBA" id="ARBA00023242"/>
    </source>
</evidence>
<dbReference type="InterPro" id="IPR050756">
    <property type="entry name" value="CSN3"/>
</dbReference>
<evidence type="ECO:0000256" key="4">
    <source>
        <dbReference type="ARBA" id="ARBA00014878"/>
    </source>
</evidence>
<keyword evidence="8" id="KW-0472">Membrane</keyword>
<dbReference type="PROSITE" id="PS50250">
    <property type="entry name" value="PCI"/>
    <property type="match status" value="1"/>
</dbReference>
<evidence type="ECO:0000256" key="6">
    <source>
        <dbReference type="ARBA" id="ARBA00022790"/>
    </source>
</evidence>
<accession>A0A8K0IHF2</accession>
<keyword evidence="7" id="KW-0539">Nucleus</keyword>
<evidence type="ECO:0000313" key="10">
    <source>
        <dbReference type="EMBL" id="KAG1355228.1"/>
    </source>
</evidence>
<dbReference type="EMBL" id="CM017878">
    <property type="protein sequence ID" value="KAG1355228.1"/>
    <property type="molecule type" value="Genomic_DNA"/>
</dbReference>
<dbReference type="SMART" id="SM00088">
    <property type="entry name" value="PINT"/>
    <property type="match status" value="1"/>
</dbReference>
<dbReference type="GO" id="GO:0005737">
    <property type="term" value="C:cytoplasm"/>
    <property type="evidence" value="ECO:0007669"/>
    <property type="project" value="UniProtKB-SubCell"/>
</dbReference>
<dbReference type="AlphaFoldDB" id="A0A8K0IHF2"/>
<name>A0A8K0IHF2_COCNU</name>
<keyword evidence="8" id="KW-1133">Transmembrane helix</keyword>
<dbReference type="PANTHER" id="PTHR10758">
    <property type="entry name" value="26S PROTEASOME NON-ATPASE REGULATORY SUBUNIT 3/COP9 SIGNALOSOME COMPLEX SUBUNIT 3"/>
    <property type="match status" value="1"/>
</dbReference>
<dbReference type="InterPro" id="IPR000717">
    <property type="entry name" value="PCI_dom"/>
</dbReference>
<evidence type="ECO:0000256" key="3">
    <source>
        <dbReference type="ARBA" id="ARBA00007084"/>
    </source>
</evidence>
<comment type="caution">
    <text evidence="10">The sequence shown here is derived from an EMBL/GenBank/DDBJ whole genome shotgun (WGS) entry which is preliminary data.</text>
</comment>
<dbReference type="InterPro" id="IPR036390">
    <property type="entry name" value="WH_DNA-bd_sf"/>
</dbReference>
<sequence>MDSVEALVAHVQALSGNPEEVSHLHSLLKQSEDSLRSQAFRLLPFLEQLDPSKHSLGYLYLLEAYSSGPILEEQASGYLLTVVEFIDSCSAEQIRLAPDKFISVCKSFKDQVMQLQVAIRGVAPLRTAIRKLQTSYEHLTTLHPDFLLLCLLSKCYKAGVVTAPMTSLNAIAVEAFKKYVLVSLIHNGQVPSFPKYTSGTAQRNLKNYTQCKQKMFWLKLVLSLMLGLNVLMQQLGALILRMSGLLSAWIKCSNATTGRPCLKAVRIIVCNLPTSRISHVYEEDALHACLAVEPFLIYSMLEATVVAKSLTDVVLLFWQPYIDLANCYVTGKFSELETSIQTNIEKFQAVVDTCTVFSVVYQNSVDSSCLFFLLIILGYIHLPTLFTIVPYEDNNLGLVKQVLSSLYKRNIQRLTQTYLTLSLQDIAGAAQLKTPREAEMHVLRMIQDGEIFATINQKDGMVSFHEDPEQYKTCEMIEHIDSSIQRLMALSKKLSSIDEHISCDPAYLTKIGRERQRFDFDDFDSVPHKFLQT</sequence>
<keyword evidence="8" id="KW-0812">Transmembrane</keyword>
<keyword evidence="11" id="KW-1185">Reference proteome</keyword>
<dbReference type="Proteomes" id="UP000797356">
    <property type="component" value="Chromosome 7"/>
</dbReference>
<dbReference type="PANTHER" id="PTHR10758:SF1">
    <property type="entry name" value="COP9 SIGNALOSOME COMPLEX SUBUNIT 3"/>
    <property type="match status" value="1"/>
</dbReference>
<evidence type="ECO:0000256" key="2">
    <source>
        <dbReference type="ARBA" id="ARBA00004496"/>
    </source>
</evidence>
<protein>
    <recommendedName>
        <fullName evidence="4">COP9 signalosome complex subunit 3</fullName>
    </recommendedName>
</protein>
<comment type="subcellular location">
    <subcellularLocation>
        <location evidence="2">Cytoplasm</location>
    </subcellularLocation>
    <subcellularLocation>
        <location evidence="1">Nucleus</location>
    </subcellularLocation>
</comment>
<feature type="domain" description="PCI" evidence="9">
    <location>
        <begin position="296"/>
        <end position="469"/>
    </location>
</feature>
<proteinExistence type="inferred from homology"/>
<evidence type="ECO:0000313" key="11">
    <source>
        <dbReference type="Proteomes" id="UP000797356"/>
    </source>
</evidence>
<dbReference type="InterPro" id="IPR055089">
    <property type="entry name" value="COP9_N"/>
</dbReference>
<dbReference type="Pfam" id="PF01399">
    <property type="entry name" value="PCI"/>
    <property type="match status" value="1"/>
</dbReference>